<keyword evidence="2" id="KW-1133">Transmembrane helix</keyword>
<reference evidence="3 4" key="1">
    <citation type="submission" date="2016-05" db="EMBL/GenBank/DDBJ databases">
        <title>First whole genome sequencing of Entamoeba histolytica HM1:IMSS-clone-6.</title>
        <authorList>
            <person name="Mukherjee Avik.K."/>
            <person name="Izumyama S."/>
            <person name="Nakada-Tsukui K."/>
            <person name="Nozaki T."/>
        </authorList>
    </citation>
    <scope>NUCLEOTIDE SEQUENCE [LARGE SCALE GENOMIC DNA]</scope>
    <source>
        <strain evidence="3 4">HM1:IMSS clone 6</strain>
    </source>
</reference>
<dbReference type="VEuPathDB" id="AmoebaDB:KM1_091860"/>
<dbReference type="EMBL" id="BDEQ01000001">
    <property type="protein sequence ID" value="GAT94662.1"/>
    <property type="molecule type" value="Genomic_DNA"/>
</dbReference>
<comment type="caution">
    <text evidence="3">The sequence shown here is derived from an EMBL/GenBank/DDBJ whole genome shotgun (WGS) entry which is preliminary data.</text>
</comment>
<feature type="compositionally biased region" description="Basic and acidic residues" evidence="1">
    <location>
        <begin position="1"/>
        <end position="75"/>
    </location>
</feature>
<sequence>MQRGGREKGVKKLSKKEKEKLEKAKEEEQRKKEEEKQRRREEKLLGIKPDRNEKKEIKEEKNEDIEKVEETEKKVKSNKTTKKSKEQKRNERNEKKAEKLRKEEEILNQKVEHIPVDPSSENIQLEIEEEVITVTKEEIHESNALEEFDTKNEVKEKKVKKNKVVELEIKERNGKINLKGLPKEIRKKNIITEEEKLEMLKQYFEQWNEQANMDYYPFNHLSAADNKDLNQILNQISISKRKNFLKQYKNDSSFSLGKLFYIEALSLSLSTETLQFTEEEIDIHLIYLFIQHEVYKVYSLVLVHQQSLSKFDLTLHKQIIETLLSAIKKTKLPQAVSLKAFQAAYALQLDSTPLKEYYAELIEVPSLLKGKVPSKIFEFGLSESVDLAAQMLVIDPLAFRSWDDYVLNNLKHSEQLLQIVKTYQTDELKLFCSRMIETYSNNPEFSRFLRECSSIVNPMSVLKLVGITMTVLVCVAAIAYVSLFSN</sequence>
<keyword evidence="2" id="KW-0472">Membrane</keyword>
<evidence type="ECO:0000313" key="4">
    <source>
        <dbReference type="Proteomes" id="UP000078387"/>
    </source>
</evidence>
<dbReference type="AlphaFoldDB" id="A0A5K1UUV7"/>
<name>A0A5K1UUV7_ENTHI</name>
<evidence type="ECO:0000313" key="3">
    <source>
        <dbReference type="EMBL" id="GAT94662.1"/>
    </source>
</evidence>
<feature type="transmembrane region" description="Helical" evidence="2">
    <location>
        <begin position="461"/>
        <end position="483"/>
    </location>
</feature>
<protein>
    <submittedName>
        <fullName evidence="3">Uncharacterized protein</fullName>
    </submittedName>
</protein>
<dbReference type="OMA" id="ANYSEYP"/>
<gene>
    <name evidence="3" type="ORF">CL6EHI_007020</name>
</gene>
<organism evidence="3 4">
    <name type="scientific">Entamoeba histolytica</name>
    <dbReference type="NCBI Taxonomy" id="5759"/>
    <lineage>
        <taxon>Eukaryota</taxon>
        <taxon>Amoebozoa</taxon>
        <taxon>Evosea</taxon>
        <taxon>Archamoebae</taxon>
        <taxon>Mastigamoebida</taxon>
        <taxon>Entamoebidae</taxon>
        <taxon>Entamoeba</taxon>
    </lineage>
</organism>
<evidence type="ECO:0000256" key="2">
    <source>
        <dbReference type="SAM" id="Phobius"/>
    </source>
</evidence>
<dbReference type="VEuPathDB" id="AmoebaDB:EHI8A_056160"/>
<accession>A0A5K1UUV7</accession>
<feature type="region of interest" description="Disordered" evidence="1">
    <location>
        <begin position="1"/>
        <end position="101"/>
    </location>
</feature>
<dbReference type="Proteomes" id="UP000078387">
    <property type="component" value="Unassembled WGS sequence"/>
</dbReference>
<dbReference type="VEuPathDB" id="AmoebaDB:EHI7A_055170"/>
<proteinExistence type="predicted"/>
<feature type="compositionally biased region" description="Basic and acidic residues" evidence="1">
    <location>
        <begin position="83"/>
        <end position="101"/>
    </location>
</feature>
<dbReference type="VEuPathDB" id="AmoebaDB:EHI_007020"/>
<keyword evidence="2" id="KW-0812">Transmembrane</keyword>
<evidence type="ECO:0000256" key="1">
    <source>
        <dbReference type="SAM" id="MobiDB-lite"/>
    </source>
</evidence>
<dbReference type="VEuPathDB" id="AmoebaDB:EHI5A_063480"/>